<dbReference type="GO" id="GO:0004518">
    <property type="term" value="F:nuclease activity"/>
    <property type="evidence" value="ECO:0007669"/>
    <property type="project" value="UniProtKB-KW"/>
</dbReference>
<dbReference type="GO" id="GO:0016787">
    <property type="term" value="F:hydrolase activity"/>
    <property type="evidence" value="ECO:0007669"/>
    <property type="project" value="UniProtKB-KW"/>
</dbReference>
<keyword evidence="11" id="KW-1185">Reference proteome</keyword>
<proteinExistence type="inferred from homology"/>
<dbReference type="Pfam" id="PF13359">
    <property type="entry name" value="DDE_Tnp_4"/>
    <property type="match status" value="1"/>
</dbReference>
<accession>A0A9Q0S3T9</accession>
<comment type="cofactor">
    <cofactor evidence="1">
        <name>a divalent metal cation</name>
        <dbReference type="ChEBI" id="CHEBI:60240"/>
    </cofactor>
</comment>
<evidence type="ECO:0000256" key="2">
    <source>
        <dbReference type="ARBA" id="ARBA00004123"/>
    </source>
</evidence>
<comment type="similarity">
    <text evidence="3">Belongs to the HARBI1 family.</text>
</comment>
<keyword evidence="6" id="KW-0378">Hydrolase</keyword>
<evidence type="ECO:0000256" key="6">
    <source>
        <dbReference type="ARBA" id="ARBA00022801"/>
    </source>
</evidence>
<comment type="caution">
    <text evidence="10">The sequence shown here is derived from an EMBL/GenBank/DDBJ whole genome shotgun (WGS) entry which is preliminary data.</text>
</comment>
<evidence type="ECO:0000256" key="7">
    <source>
        <dbReference type="ARBA" id="ARBA00023242"/>
    </source>
</evidence>
<evidence type="ECO:0000313" key="11">
    <source>
        <dbReference type="Proteomes" id="UP001151699"/>
    </source>
</evidence>
<dbReference type="GO" id="GO:0046872">
    <property type="term" value="F:metal ion binding"/>
    <property type="evidence" value="ECO:0007669"/>
    <property type="project" value="UniProtKB-KW"/>
</dbReference>
<evidence type="ECO:0000256" key="8">
    <source>
        <dbReference type="SAM" id="MobiDB-lite"/>
    </source>
</evidence>
<organism evidence="10 11">
    <name type="scientific">Pseudolycoriella hygida</name>
    <dbReference type="NCBI Taxonomy" id="35572"/>
    <lineage>
        <taxon>Eukaryota</taxon>
        <taxon>Metazoa</taxon>
        <taxon>Ecdysozoa</taxon>
        <taxon>Arthropoda</taxon>
        <taxon>Hexapoda</taxon>
        <taxon>Insecta</taxon>
        <taxon>Pterygota</taxon>
        <taxon>Neoptera</taxon>
        <taxon>Endopterygota</taxon>
        <taxon>Diptera</taxon>
        <taxon>Nematocera</taxon>
        <taxon>Sciaroidea</taxon>
        <taxon>Sciaridae</taxon>
        <taxon>Pseudolycoriella</taxon>
    </lineage>
</organism>
<feature type="domain" description="DDE Tnp4" evidence="9">
    <location>
        <begin position="253"/>
        <end position="419"/>
    </location>
</feature>
<dbReference type="EMBL" id="WJQU01000002">
    <property type="protein sequence ID" value="KAJ6643739.1"/>
    <property type="molecule type" value="Genomic_DNA"/>
</dbReference>
<keyword evidence="5" id="KW-0479">Metal-binding</keyword>
<evidence type="ECO:0000256" key="1">
    <source>
        <dbReference type="ARBA" id="ARBA00001968"/>
    </source>
</evidence>
<dbReference type="PANTHER" id="PTHR22930">
    <property type="match status" value="1"/>
</dbReference>
<keyword evidence="4" id="KW-0540">Nuclease</keyword>
<feature type="compositionally biased region" description="Acidic residues" evidence="8">
    <location>
        <begin position="52"/>
        <end position="67"/>
    </location>
</feature>
<comment type="subcellular location">
    <subcellularLocation>
        <location evidence="2">Nucleus</location>
    </subcellularLocation>
</comment>
<dbReference type="PANTHER" id="PTHR22930:SF269">
    <property type="entry name" value="NUCLEASE HARBI1-LIKE PROTEIN"/>
    <property type="match status" value="1"/>
</dbReference>
<evidence type="ECO:0000256" key="4">
    <source>
        <dbReference type="ARBA" id="ARBA00022722"/>
    </source>
</evidence>
<evidence type="ECO:0000313" key="10">
    <source>
        <dbReference type="EMBL" id="KAJ6643739.1"/>
    </source>
</evidence>
<feature type="region of interest" description="Disordered" evidence="8">
    <location>
        <begin position="41"/>
        <end position="67"/>
    </location>
</feature>
<dbReference type="OrthoDB" id="1681765at2759"/>
<dbReference type="GO" id="GO:0005634">
    <property type="term" value="C:nucleus"/>
    <property type="evidence" value="ECO:0007669"/>
    <property type="project" value="UniProtKB-SubCell"/>
</dbReference>
<evidence type="ECO:0000256" key="5">
    <source>
        <dbReference type="ARBA" id="ARBA00022723"/>
    </source>
</evidence>
<dbReference type="InterPro" id="IPR045249">
    <property type="entry name" value="HARBI1-like"/>
</dbReference>
<evidence type="ECO:0000259" key="9">
    <source>
        <dbReference type="Pfam" id="PF13359"/>
    </source>
</evidence>
<sequence length="483" mass="55793">MDDDTSECLELSEILEIVNICMEAQENESIMEEECFYEIPPSSDNDFRMESDVETDAEDTDLEESDDDDVRNAYVDVNDLDILHSFIHVIELDYIINSTEESRHLKRRKRRWGVHPINQMRKELGHFENLVNEMLIHDHEKFFNFTRMSPNIFDVLLDLISPKITKFAPNAIPSKFRLLLTLRFLATGDCLKSLHYNFRLGVSTAYNIVNETCAAIWNVLSPLYLKYPTQQDWLRIASEFYEKLKFPNCCGAVDVKLIEIRAPKKSGSKFFNYKRFFSTNLLAICDAEKNFIYVDIGSYGCQSDGGVFFHSTFGRRLDMHSLDLPPPAPLPNTITEFPFFIIGDTAYPMHEHILTPYPGKCTDLSEIQRNFNKELNSVRQNIENTFAILSQRWQVFCGPIDANPDMVDHIVMAAVVLHNYIKSFNDPAAVKYMRGDKETSATSRGLRAYEFVDGWIELNRGIGATRNTHCCRDKYANYLYNVN</sequence>
<reference evidence="10" key="1">
    <citation type="submission" date="2022-07" db="EMBL/GenBank/DDBJ databases">
        <authorList>
            <person name="Trinca V."/>
            <person name="Uliana J.V.C."/>
            <person name="Torres T.T."/>
            <person name="Ward R.J."/>
            <person name="Monesi N."/>
        </authorList>
    </citation>
    <scope>NUCLEOTIDE SEQUENCE</scope>
    <source>
        <strain evidence="10">HSMRA1968</strain>
        <tissue evidence="10">Whole embryos</tissue>
    </source>
</reference>
<protein>
    <submittedName>
        <fullName evidence="10">Protein ALP1-like</fullName>
    </submittedName>
</protein>
<dbReference type="InterPro" id="IPR027806">
    <property type="entry name" value="HARBI1_dom"/>
</dbReference>
<name>A0A9Q0S3T9_9DIPT</name>
<gene>
    <name evidence="10" type="ORF">Bhyg_08704</name>
</gene>
<dbReference type="AlphaFoldDB" id="A0A9Q0S3T9"/>
<evidence type="ECO:0000256" key="3">
    <source>
        <dbReference type="ARBA" id="ARBA00006958"/>
    </source>
</evidence>
<dbReference type="Proteomes" id="UP001151699">
    <property type="component" value="Chromosome B"/>
</dbReference>
<keyword evidence="7" id="KW-0539">Nucleus</keyword>